<dbReference type="Proteomes" id="UP000245340">
    <property type="component" value="Unplaced"/>
</dbReference>
<feature type="compositionally biased region" description="Basic and acidic residues" evidence="1">
    <location>
        <begin position="181"/>
        <end position="192"/>
    </location>
</feature>
<evidence type="ECO:0000313" key="2">
    <source>
        <dbReference type="Proteomes" id="UP000245340"/>
    </source>
</evidence>
<accession>A0A9B0GH71</accession>
<feature type="compositionally biased region" description="Basic and acidic residues" evidence="1">
    <location>
        <begin position="32"/>
        <end position="47"/>
    </location>
</feature>
<name>A0A9B0GH71_ODORO</name>
<protein>
    <submittedName>
        <fullName evidence="3">Uncharacterized protein LOC101369722</fullName>
    </submittedName>
</protein>
<reference evidence="3" key="1">
    <citation type="submission" date="2025-08" db="UniProtKB">
        <authorList>
            <consortium name="RefSeq"/>
        </authorList>
    </citation>
    <scope>IDENTIFICATION</scope>
</reference>
<dbReference type="AlphaFoldDB" id="A0A9B0GH71"/>
<sequence>MQLPSLFPGAPDSTSLLPPLPRPPSPTGEQEEGSKLQDRTSQADRSIRPGPRPHARTHTAPHTAPPHPATSPVDCLTHPPPRWPADLVPCSHPRAGGADAALWVPEGPGGSDDPPFPHPDRAERTPPHTHTRENKGAIKSREISSPNREPEGPPSPASAPPPPLGRPPPPQASLGQPRFGPSREIRAPDQHQHRGPQRPPVPSNKFLLRLRNAVYTSISIYSTNGFGVLPP</sequence>
<feature type="compositionally biased region" description="Basic and acidic residues" evidence="1">
    <location>
        <begin position="118"/>
        <end position="142"/>
    </location>
</feature>
<keyword evidence="2" id="KW-1185">Reference proteome</keyword>
<dbReference type="RefSeq" id="XP_004399066.1">
    <property type="nucleotide sequence ID" value="XM_004399009.1"/>
</dbReference>
<feature type="region of interest" description="Disordered" evidence="1">
    <location>
        <begin position="1"/>
        <end position="204"/>
    </location>
</feature>
<organism evidence="2 3">
    <name type="scientific">Odobenus rosmarus divergens</name>
    <name type="common">Pacific walrus</name>
    <dbReference type="NCBI Taxonomy" id="9708"/>
    <lineage>
        <taxon>Eukaryota</taxon>
        <taxon>Metazoa</taxon>
        <taxon>Chordata</taxon>
        <taxon>Craniata</taxon>
        <taxon>Vertebrata</taxon>
        <taxon>Euteleostomi</taxon>
        <taxon>Mammalia</taxon>
        <taxon>Eutheria</taxon>
        <taxon>Laurasiatheria</taxon>
        <taxon>Carnivora</taxon>
        <taxon>Caniformia</taxon>
        <taxon>Pinnipedia</taxon>
        <taxon>Odobenidae</taxon>
        <taxon>Odobenus</taxon>
    </lineage>
</organism>
<feature type="compositionally biased region" description="Pro residues" evidence="1">
    <location>
        <begin position="152"/>
        <end position="171"/>
    </location>
</feature>
<evidence type="ECO:0000256" key="1">
    <source>
        <dbReference type="SAM" id="MobiDB-lite"/>
    </source>
</evidence>
<gene>
    <name evidence="3" type="primary">LOC101369722</name>
</gene>
<evidence type="ECO:0000313" key="3">
    <source>
        <dbReference type="RefSeq" id="XP_004399066.1"/>
    </source>
</evidence>
<proteinExistence type="predicted"/>